<name>A0ABP1FS05_9CHLO</name>
<keyword evidence="1" id="KW-1133">Transmembrane helix</keyword>
<keyword evidence="3" id="KW-1185">Reference proteome</keyword>
<organism evidence="2 3">
    <name type="scientific">Coccomyxa viridis</name>
    <dbReference type="NCBI Taxonomy" id="1274662"/>
    <lineage>
        <taxon>Eukaryota</taxon>
        <taxon>Viridiplantae</taxon>
        <taxon>Chlorophyta</taxon>
        <taxon>core chlorophytes</taxon>
        <taxon>Trebouxiophyceae</taxon>
        <taxon>Trebouxiophyceae incertae sedis</taxon>
        <taxon>Coccomyxaceae</taxon>
        <taxon>Coccomyxa</taxon>
    </lineage>
</organism>
<comment type="caution">
    <text evidence="2">The sequence shown here is derived from an EMBL/GenBank/DDBJ whole genome shotgun (WGS) entry which is preliminary data.</text>
</comment>
<proteinExistence type="predicted"/>
<keyword evidence="1" id="KW-0812">Transmembrane</keyword>
<feature type="transmembrane region" description="Helical" evidence="1">
    <location>
        <begin position="124"/>
        <end position="147"/>
    </location>
</feature>
<gene>
    <name evidence="2" type="primary">g4519</name>
    <name evidence="2" type="ORF">VP750_LOCUS3850</name>
</gene>
<keyword evidence="1" id="KW-0472">Membrane</keyword>
<accession>A0ABP1FS05</accession>
<dbReference type="Proteomes" id="UP001497392">
    <property type="component" value="Unassembled WGS sequence"/>
</dbReference>
<sequence length="233" mass="25645">MRYIHLSCLRQWQATQRSDGQHTGSGVCGICHTRYRTDFQPRWMLREKRRQLVSHCTQVANDLIDMAAADPWKFVQRAFEYGFFFNGLAQGSWCAGRGAGQAFRASMASQLPTMKSLASWLPEIIIGITFCKPLQVPILFSSAAFFLASAVEVAMYSAAGAYVGFLYGATVGTLQMLRWSYASTVKVPLKTLAWGLGGACKASGQLCSLYNGRGQVVSFLAQVALIKVLFKGK</sequence>
<reference evidence="2 3" key="1">
    <citation type="submission" date="2024-06" db="EMBL/GenBank/DDBJ databases">
        <authorList>
            <person name="Kraege A."/>
            <person name="Thomma B."/>
        </authorList>
    </citation>
    <scope>NUCLEOTIDE SEQUENCE [LARGE SCALE GENOMIC DNA]</scope>
</reference>
<evidence type="ECO:0000313" key="3">
    <source>
        <dbReference type="Proteomes" id="UP001497392"/>
    </source>
</evidence>
<feature type="transmembrane region" description="Helical" evidence="1">
    <location>
        <begin position="153"/>
        <end position="174"/>
    </location>
</feature>
<protein>
    <submittedName>
        <fullName evidence="2">G4519 protein</fullName>
    </submittedName>
</protein>
<evidence type="ECO:0000256" key="1">
    <source>
        <dbReference type="SAM" id="Phobius"/>
    </source>
</evidence>
<evidence type="ECO:0000313" key="2">
    <source>
        <dbReference type="EMBL" id="CAL5222191.1"/>
    </source>
</evidence>
<dbReference type="EMBL" id="CAXHTA020000006">
    <property type="protein sequence ID" value="CAL5222191.1"/>
    <property type="molecule type" value="Genomic_DNA"/>
</dbReference>